<dbReference type="PANTHER" id="PTHR22954">
    <property type="entry name" value="RETROVIRAL PROTEASE-RELATED"/>
    <property type="match status" value="1"/>
</dbReference>
<sequence>MSSQISCKSVKTPTLTLPKFYGVEEEFTEFWAIYETLVHNNTSLSVVEKMLLLKDSLRGKSDNAIKGIQLVPQNYNWMIDALKRKYGNKPVNRARIVQRLTLLRTANITAESCSYVHDKITMLINQMVSAGQDIRKTKDAMWTETILQKFPYEIVKNVLNAIKEKDEVYVEDVMQQIKSEISTKSYVDARTKNVAKKPATVSSRNKAKTGSKIRASVHILRKFRTPILPMSYC</sequence>
<keyword evidence="2" id="KW-1185">Reference proteome</keyword>
<evidence type="ECO:0008006" key="3">
    <source>
        <dbReference type="Google" id="ProtNLM"/>
    </source>
</evidence>
<reference evidence="1 2" key="1">
    <citation type="submission" date="2014-03" db="EMBL/GenBank/DDBJ databases">
        <title>Draft genome of the hookworm Oesophagostomum dentatum.</title>
        <authorList>
            <person name="Mitreva M."/>
        </authorList>
    </citation>
    <scope>NUCLEOTIDE SEQUENCE [LARGE SCALE GENOMIC DNA]</scope>
    <source>
        <strain evidence="1 2">OD-Hann</strain>
    </source>
</reference>
<name>A0A0B1RXC3_OESDE</name>
<dbReference type="Proteomes" id="UP000053660">
    <property type="component" value="Unassembled WGS sequence"/>
</dbReference>
<dbReference type="AlphaFoldDB" id="A0A0B1RXC3"/>
<evidence type="ECO:0000313" key="2">
    <source>
        <dbReference type="Proteomes" id="UP000053660"/>
    </source>
</evidence>
<gene>
    <name evidence="1" type="ORF">OESDEN_24089</name>
</gene>
<dbReference type="OrthoDB" id="5862292at2759"/>
<accession>A0A0B1RXC3</accession>
<proteinExistence type="predicted"/>
<organism evidence="1 2">
    <name type="scientific">Oesophagostomum dentatum</name>
    <name type="common">Nodular worm</name>
    <dbReference type="NCBI Taxonomy" id="61180"/>
    <lineage>
        <taxon>Eukaryota</taxon>
        <taxon>Metazoa</taxon>
        <taxon>Ecdysozoa</taxon>
        <taxon>Nematoda</taxon>
        <taxon>Chromadorea</taxon>
        <taxon>Rhabditida</taxon>
        <taxon>Rhabditina</taxon>
        <taxon>Rhabditomorpha</taxon>
        <taxon>Strongyloidea</taxon>
        <taxon>Strongylidae</taxon>
        <taxon>Oesophagostomum</taxon>
    </lineage>
</organism>
<protein>
    <recommendedName>
        <fullName evidence="3">Peptidase family A16</fullName>
    </recommendedName>
</protein>
<dbReference type="Pfam" id="PF03564">
    <property type="entry name" value="DUF1759"/>
    <property type="match status" value="1"/>
</dbReference>
<evidence type="ECO:0000313" key="1">
    <source>
        <dbReference type="EMBL" id="KHJ76291.1"/>
    </source>
</evidence>
<dbReference type="PANTHER" id="PTHR22954:SF3">
    <property type="entry name" value="PROTEIN CBG08539"/>
    <property type="match status" value="1"/>
</dbReference>
<dbReference type="EMBL" id="KN611901">
    <property type="protein sequence ID" value="KHJ76291.1"/>
    <property type="molecule type" value="Genomic_DNA"/>
</dbReference>
<dbReference type="InterPro" id="IPR005312">
    <property type="entry name" value="DUF1759"/>
</dbReference>